<reference evidence="1 2" key="1">
    <citation type="journal article" date="2023" name="Plants (Basel)">
        <title>Bridging the Gap: Combining Genomics and Transcriptomics Approaches to Understand Stylosanthes scabra, an Orphan Legume from the Brazilian Caatinga.</title>
        <authorList>
            <person name="Ferreira-Neto J.R.C."/>
            <person name="da Silva M.D."/>
            <person name="Binneck E."/>
            <person name="de Melo N.F."/>
            <person name="da Silva R.H."/>
            <person name="de Melo A.L.T.M."/>
            <person name="Pandolfi V."/>
            <person name="Bustamante F.O."/>
            <person name="Brasileiro-Vidal A.C."/>
            <person name="Benko-Iseppon A.M."/>
        </authorList>
    </citation>
    <scope>NUCLEOTIDE SEQUENCE [LARGE SCALE GENOMIC DNA]</scope>
    <source>
        <tissue evidence="1">Leaves</tissue>
    </source>
</reference>
<organism evidence="1 2">
    <name type="scientific">Stylosanthes scabra</name>
    <dbReference type="NCBI Taxonomy" id="79078"/>
    <lineage>
        <taxon>Eukaryota</taxon>
        <taxon>Viridiplantae</taxon>
        <taxon>Streptophyta</taxon>
        <taxon>Embryophyta</taxon>
        <taxon>Tracheophyta</taxon>
        <taxon>Spermatophyta</taxon>
        <taxon>Magnoliopsida</taxon>
        <taxon>eudicotyledons</taxon>
        <taxon>Gunneridae</taxon>
        <taxon>Pentapetalae</taxon>
        <taxon>rosids</taxon>
        <taxon>fabids</taxon>
        <taxon>Fabales</taxon>
        <taxon>Fabaceae</taxon>
        <taxon>Papilionoideae</taxon>
        <taxon>50 kb inversion clade</taxon>
        <taxon>dalbergioids sensu lato</taxon>
        <taxon>Dalbergieae</taxon>
        <taxon>Pterocarpus clade</taxon>
        <taxon>Stylosanthes</taxon>
    </lineage>
</organism>
<sequence>MAETIMELLVVAAEAGSPSVPQTSEPPGPPVHVTPLCIADPAGEGVDAKEADLISAQTILESPILHPRALMAMSVSWTHHLQIDLDAMRISDSLLPGIVDGYNTDRRVEFRVGHLLRNREAVHMVVKNYNILRNVEYRVVESNKISISA</sequence>
<accession>A0ABU6VQW0</accession>
<gene>
    <name evidence="1" type="ORF">PIB30_067376</name>
</gene>
<evidence type="ECO:0000313" key="1">
    <source>
        <dbReference type="EMBL" id="MED6174258.1"/>
    </source>
</evidence>
<keyword evidence="2" id="KW-1185">Reference proteome</keyword>
<proteinExistence type="predicted"/>
<dbReference type="EMBL" id="JASCZI010151737">
    <property type="protein sequence ID" value="MED6174258.1"/>
    <property type="molecule type" value="Genomic_DNA"/>
</dbReference>
<name>A0ABU6VQW0_9FABA</name>
<dbReference type="Proteomes" id="UP001341840">
    <property type="component" value="Unassembled WGS sequence"/>
</dbReference>
<evidence type="ECO:0000313" key="2">
    <source>
        <dbReference type="Proteomes" id="UP001341840"/>
    </source>
</evidence>
<protein>
    <submittedName>
        <fullName evidence="1">Uncharacterized protein</fullName>
    </submittedName>
</protein>
<comment type="caution">
    <text evidence="1">The sequence shown here is derived from an EMBL/GenBank/DDBJ whole genome shotgun (WGS) entry which is preliminary data.</text>
</comment>